<proteinExistence type="predicted"/>
<keyword evidence="3" id="KW-1185">Reference proteome</keyword>
<dbReference type="AlphaFoldDB" id="A0A2J6QF52"/>
<dbReference type="EMBL" id="KZ613471">
    <property type="protein sequence ID" value="PMD24886.1"/>
    <property type="molecule type" value="Genomic_DNA"/>
</dbReference>
<dbReference type="OrthoDB" id="25872at2759"/>
<sequence>MLQRATVAPPRGPRGASPSVRGGGRGGIQKRRGGPPARIDKDGDLVMDAGAAGDKRRAGRGRIEGGAPSKPLGGGRTNSGPSRGGNQGLLRAQQAILRGMESKQANILESRITTGGTTLRIDGLSSSKAASNPDGGLESLLGFLERKASGLDAKSNRPIKIKKVCLM</sequence>
<feature type="non-terminal residue" evidence="2">
    <location>
        <position position="167"/>
    </location>
</feature>
<organism evidence="2 3">
    <name type="scientific">Hyaloscypha hepaticicola</name>
    <dbReference type="NCBI Taxonomy" id="2082293"/>
    <lineage>
        <taxon>Eukaryota</taxon>
        <taxon>Fungi</taxon>
        <taxon>Dikarya</taxon>
        <taxon>Ascomycota</taxon>
        <taxon>Pezizomycotina</taxon>
        <taxon>Leotiomycetes</taxon>
        <taxon>Helotiales</taxon>
        <taxon>Hyaloscyphaceae</taxon>
        <taxon>Hyaloscypha</taxon>
    </lineage>
</organism>
<dbReference type="Proteomes" id="UP000235672">
    <property type="component" value="Unassembled WGS sequence"/>
</dbReference>
<evidence type="ECO:0000313" key="3">
    <source>
        <dbReference type="Proteomes" id="UP000235672"/>
    </source>
</evidence>
<feature type="region of interest" description="Disordered" evidence="1">
    <location>
        <begin position="1"/>
        <end position="88"/>
    </location>
</feature>
<gene>
    <name evidence="2" type="ORF">NA56DRAFT_642700</name>
</gene>
<protein>
    <submittedName>
        <fullName evidence="2">Uncharacterized protein</fullName>
    </submittedName>
</protein>
<evidence type="ECO:0000313" key="2">
    <source>
        <dbReference type="EMBL" id="PMD24886.1"/>
    </source>
</evidence>
<feature type="compositionally biased region" description="Gly residues" evidence="1">
    <location>
        <begin position="72"/>
        <end position="87"/>
    </location>
</feature>
<name>A0A2J6QF52_9HELO</name>
<reference evidence="2 3" key="1">
    <citation type="submission" date="2016-05" db="EMBL/GenBank/DDBJ databases">
        <title>A degradative enzymes factory behind the ericoid mycorrhizal symbiosis.</title>
        <authorList>
            <consortium name="DOE Joint Genome Institute"/>
            <person name="Martino E."/>
            <person name="Morin E."/>
            <person name="Grelet G."/>
            <person name="Kuo A."/>
            <person name="Kohler A."/>
            <person name="Daghino S."/>
            <person name="Barry K."/>
            <person name="Choi C."/>
            <person name="Cichocki N."/>
            <person name="Clum A."/>
            <person name="Copeland A."/>
            <person name="Hainaut M."/>
            <person name="Haridas S."/>
            <person name="Labutti K."/>
            <person name="Lindquist E."/>
            <person name="Lipzen A."/>
            <person name="Khouja H.-R."/>
            <person name="Murat C."/>
            <person name="Ohm R."/>
            <person name="Olson A."/>
            <person name="Spatafora J."/>
            <person name="Veneault-Fourrey C."/>
            <person name="Henrissat B."/>
            <person name="Grigoriev I."/>
            <person name="Martin F."/>
            <person name="Perotto S."/>
        </authorList>
    </citation>
    <scope>NUCLEOTIDE SEQUENCE [LARGE SCALE GENOMIC DNA]</scope>
    <source>
        <strain evidence="2 3">UAMH 7357</strain>
    </source>
</reference>
<accession>A0A2J6QF52</accession>
<evidence type="ECO:0000256" key="1">
    <source>
        <dbReference type="SAM" id="MobiDB-lite"/>
    </source>
</evidence>